<keyword evidence="9" id="KW-1185">Reference proteome</keyword>
<evidence type="ECO:0000256" key="1">
    <source>
        <dbReference type="ARBA" id="ARBA00023015"/>
    </source>
</evidence>
<proteinExistence type="predicted"/>
<evidence type="ECO:0000259" key="7">
    <source>
        <dbReference type="PROSITE" id="PS51078"/>
    </source>
</evidence>
<feature type="domain" description="HTH iclR-type" evidence="6">
    <location>
        <begin position="11"/>
        <end position="73"/>
    </location>
</feature>
<dbReference type="Gene3D" id="3.30.450.40">
    <property type="match status" value="1"/>
</dbReference>
<dbReference type="InterPro" id="IPR029016">
    <property type="entry name" value="GAF-like_dom_sf"/>
</dbReference>
<comment type="caution">
    <text evidence="8">The sequence shown here is derived from an EMBL/GenBank/DDBJ whole genome shotgun (WGS) entry which is preliminary data.</text>
</comment>
<accession>A0ABV6G1C2</accession>
<dbReference type="InterPro" id="IPR036388">
    <property type="entry name" value="WH-like_DNA-bd_sf"/>
</dbReference>
<dbReference type="PROSITE" id="PS51077">
    <property type="entry name" value="HTH_ICLR"/>
    <property type="match status" value="1"/>
</dbReference>
<reference evidence="8 9" key="1">
    <citation type="submission" date="2024-09" db="EMBL/GenBank/DDBJ databases">
        <authorList>
            <person name="Sun Q."/>
            <person name="Mori K."/>
        </authorList>
    </citation>
    <scope>NUCLEOTIDE SEQUENCE [LARGE SCALE GENOMIC DNA]</scope>
    <source>
        <strain evidence="8 9">CCM 7415</strain>
    </source>
</reference>
<evidence type="ECO:0000256" key="4">
    <source>
        <dbReference type="ARBA" id="ARBA00040379"/>
    </source>
</evidence>
<evidence type="ECO:0000313" key="9">
    <source>
        <dbReference type="Proteomes" id="UP001589814"/>
    </source>
</evidence>
<evidence type="ECO:0000256" key="5">
    <source>
        <dbReference type="ARBA" id="ARBA00042627"/>
    </source>
</evidence>
<gene>
    <name evidence="8" type="ORF">ACFFHW_05500</name>
</gene>
<dbReference type="SUPFAM" id="SSF46785">
    <property type="entry name" value="Winged helix' DNA-binding domain"/>
    <property type="match status" value="1"/>
</dbReference>
<protein>
    <recommendedName>
        <fullName evidence="4">HTH-type transcriptional repressor AllR</fullName>
    </recommendedName>
    <alternativeName>
        <fullName evidence="5">Negative regulator of allantoin and glyoxylate utilization operons</fullName>
    </alternativeName>
</protein>
<sequence length="240" mass="26229">MNISQNNPAMIQSIERALNILECIANAGGALRLQQIAEAAELRTTTAHNILKTLGALGYVRRRPHDTRYYLGDRILNIARIAGDDSGLRRRLRPHLEAMAAHSGETVFLAVPSGDEVFFLDAIESPEALRTASQQGERTPMEGSAIGLLFLAFMPMLRQRMLALHTDRIGSAITEEIESITARGYALDEQNYQQGLSCVAVPWIEDGELRAGFGLSGPSVRLPKSHLETLAAMMQGCCEG</sequence>
<evidence type="ECO:0000313" key="8">
    <source>
        <dbReference type="EMBL" id="MFC0267454.1"/>
    </source>
</evidence>
<evidence type="ECO:0000256" key="2">
    <source>
        <dbReference type="ARBA" id="ARBA00023125"/>
    </source>
</evidence>
<dbReference type="SUPFAM" id="SSF55781">
    <property type="entry name" value="GAF domain-like"/>
    <property type="match status" value="1"/>
</dbReference>
<dbReference type="Pfam" id="PF09339">
    <property type="entry name" value="HTH_IclR"/>
    <property type="match status" value="1"/>
</dbReference>
<evidence type="ECO:0000256" key="3">
    <source>
        <dbReference type="ARBA" id="ARBA00023163"/>
    </source>
</evidence>
<dbReference type="SMART" id="SM00346">
    <property type="entry name" value="HTH_ICLR"/>
    <property type="match status" value="1"/>
</dbReference>
<dbReference type="PANTHER" id="PTHR30136:SF24">
    <property type="entry name" value="HTH-TYPE TRANSCRIPTIONAL REPRESSOR ALLR"/>
    <property type="match status" value="1"/>
</dbReference>
<dbReference type="InterPro" id="IPR050707">
    <property type="entry name" value="HTH_MetabolicPath_Reg"/>
</dbReference>
<keyword evidence="1" id="KW-0805">Transcription regulation</keyword>
<dbReference type="Proteomes" id="UP001589814">
    <property type="component" value="Unassembled WGS sequence"/>
</dbReference>
<organism evidence="8 9">
    <name type="scientific">Kushneria aurantia</name>
    <dbReference type="NCBI Taxonomy" id="504092"/>
    <lineage>
        <taxon>Bacteria</taxon>
        <taxon>Pseudomonadati</taxon>
        <taxon>Pseudomonadota</taxon>
        <taxon>Gammaproteobacteria</taxon>
        <taxon>Oceanospirillales</taxon>
        <taxon>Halomonadaceae</taxon>
        <taxon>Kushneria</taxon>
    </lineage>
</organism>
<evidence type="ECO:0000259" key="6">
    <source>
        <dbReference type="PROSITE" id="PS51077"/>
    </source>
</evidence>
<name>A0ABV6G1C2_9GAMM</name>
<dbReference type="PANTHER" id="PTHR30136">
    <property type="entry name" value="HELIX-TURN-HELIX TRANSCRIPTIONAL REGULATOR, ICLR FAMILY"/>
    <property type="match status" value="1"/>
</dbReference>
<keyword evidence="2" id="KW-0238">DNA-binding</keyword>
<dbReference type="InterPro" id="IPR036390">
    <property type="entry name" value="WH_DNA-bd_sf"/>
</dbReference>
<keyword evidence="3" id="KW-0804">Transcription</keyword>
<dbReference type="EMBL" id="JBHLVX010000019">
    <property type="protein sequence ID" value="MFC0267454.1"/>
    <property type="molecule type" value="Genomic_DNA"/>
</dbReference>
<dbReference type="InterPro" id="IPR005471">
    <property type="entry name" value="Tscrpt_reg_IclR_N"/>
</dbReference>
<dbReference type="PROSITE" id="PS51078">
    <property type="entry name" value="ICLR_ED"/>
    <property type="match status" value="1"/>
</dbReference>
<dbReference type="Gene3D" id="1.10.10.10">
    <property type="entry name" value="Winged helix-like DNA-binding domain superfamily/Winged helix DNA-binding domain"/>
    <property type="match status" value="1"/>
</dbReference>
<feature type="domain" description="IclR-ED" evidence="7">
    <location>
        <begin position="74"/>
        <end position="240"/>
    </location>
</feature>
<dbReference type="Pfam" id="PF01614">
    <property type="entry name" value="IclR_C"/>
    <property type="match status" value="1"/>
</dbReference>
<dbReference type="InterPro" id="IPR014757">
    <property type="entry name" value="Tscrpt_reg_IclR_C"/>
</dbReference>